<feature type="repeat" description="WD" evidence="4">
    <location>
        <begin position="200"/>
        <end position="233"/>
    </location>
</feature>
<dbReference type="InterPro" id="IPR015943">
    <property type="entry name" value="WD40/YVTN_repeat-like_dom_sf"/>
</dbReference>
<feature type="repeat" description="WD" evidence="4">
    <location>
        <begin position="288"/>
        <end position="329"/>
    </location>
</feature>
<dbReference type="PROSITE" id="PS50294">
    <property type="entry name" value="WD_REPEATS_REGION"/>
    <property type="match status" value="2"/>
</dbReference>
<dbReference type="PANTHER" id="PTHR19847">
    <property type="entry name" value="DDB1- AND CUL4-ASSOCIATED FACTOR 11"/>
    <property type="match status" value="1"/>
</dbReference>
<accession>A0A833QWY8</accession>
<dbReference type="Gene3D" id="2.130.10.10">
    <property type="entry name" value="YVTN repeat-like/Quinoprotein amine dehydrogenase"/>
    <property type="match status" value="3"/>
</dbReference>
<keyword evidence="2" id="KW-0677">Repeat</keyword>
<evidence type="ECO:0000256" key="3">
    <source>
        <dbReference type="ARBA" id="ARBA00061298"/>
    </source>
</evidence>
<dbReference type="GO" id="GO:0080008">
    <property type="term" value="C:Cul4-RING E3 ubiquitin ligase complex"/>
    <property type="evidence" value="ECO:0007669"/>
    <property type="project" value="TreeGrafter"/>
</dbReference>
<dbReference type="SUPFAM" id="SSF50978">
    <property type="entry name" value="WD40 repeat-like"/>
    <property type="match status" value="1"/>
</dbReference>
<dbReference type="InterPro" id="IPR001680">
    <property type="entry name" value="WD40_rpt"/>
</dbReference>
<dbReference type="FunFam" id="2.130.10.10:FF:000492">
    <property type="entry name" value="LEC14B homolog isoform X2"/>
    <property type="match status" value="1"/>
</dbReference>
<evidence type="ECO:0000256" key="2">
    <source>
        <dbReference type="ARBA" id="ARBA00022737"/>
    </source>
</evidence>
<name>A0A833QWY8_9POAL</name>
<dbReference type="AlphaFoldDB" id="A0A833QWY8"/>
<keyword evidence="7" id="KW-1185">Reference proteome</keyword>
<evidence type="ECO:0000256" key="4">
    <source>
        <dbReference type="PROSITE-ProRule" id="PRU00221"/>
    </source>
</evidence>
<dbReference type="PROSITE" id="PS50082">
    <property type="entry name" value="WD_REPEATS_2"/>
    <property type="match status" value="4"/>
</dbReference>
<feature type="region of interest" description="Disordered" evidence="5">
    <location>
        <begin position="1"/>
        <end position="21"/>
    </location>
</feature>
<feature type="repeat" description="WD" evidence="4">
    <location>
        <begin position="411"/>
        <end position="443"/>
    </location>
</feature>
<evidence type="ECO:0000256" key="5">
    <source>
        <dbReference type="SAM" id="MobiDB-lite"/>
    </source>
</evidence>
<keyword evidence="1 4" id="KW-0853">WD repeat</keyword>
<gene>
    <name evidence="6" type="ORF">FCM35_KLT21174</name>
</gene>
<sequence>MRGRRPSRRGGSSKQLVPDDSFSIDDEVSHLTKLSSQPTDSTRRSLLGPRNKPLSLSSFKLLAGREGTGRFSLADRACVLGQHIPVRGPWYVDSMDSEAYVSRFSDDGSLFVVGFRGSHIRIYDVEKGWKVQKDISARSLRWTITDTALSTDQRYLAYASLSPIVHVVNVQSGGTESCANVTDVHESLDFSQGHSDYDDDYEHSFGIFSIKFSKDGREIVAGTNDDSIYVYDLFANKVSLRLLAHSADVNVVTFADETGHIIFSGSDDSLCKVWDRRCFTRDKPAGVLAGHLDGITHIDSRGDGRYLISNGKDQTIKLWDIRKMSSSVKFSIPRAYEWDYRCMVYPSEARHMKHPHDQSLATFRGHSVLRTLIRCYFSPAHSTGQKYIYTGSSDKCVYIYDIVSGEIAGKLGWHRSIIRDCSWHPHHQTLVSSAWDGYVVRWEASGDDDADPLSLKSASQKKQPDPERYRHPFEL</sequence>
<dbReference type="GO" id="GO:0043161">
    <property type="term" value="P:proteasome-mediated ubiquitin-dependent protein catabolic process"/>
    <property type="evidence" value="ECO:0007669"/>
    <property type="project" value="TreeGrafter"/>
</dbReference>
<feature type="compositionally biased region" description="Basic and acidic residues" evidence="5">
    <location>
        <begin position="462"/>
        <end position="475"/>
    </location>
</feature>
<evidence type="ECO:0000256" key="1">
    <source>
        <dbReference type="ARBA" id="ARBA00022574"/>
    </source>
</evidence>
<dbReference type="InterPro" id="IPR020472">
    <property type="entry name" value="WD40_PAC1"/>
</dbReference>
<dbReference type="FunFam" id="2.130.10.10:FF:000557">
    <property type="entry name" value="WD repeat protein"/>
    <property type="match status" value="1"/>
</dbReference>
<feature type="region of interest" description="Disordered" evidence="5">
    <location>
        <begin position="445"/>
        <end position="475"/>
    </location>
</feature>
<dbReference type="Pfam" id="PF00400">
    <property type="entry name" value="WD40"/>
    <property type="match status" value="5"/>
</dbReference>
<protein>
    <submittedName>
        <fullName evidence="6">LEC14B protein-like protein</fullName>
    </submittedName>
</protein>
<evidence type="ECO:0000313" key="7">
    <source>
        <dbReference type="Proteomes" id="UP000623129"/>
    </source>
</evidence>
<dbReference type="SMART" id="SM00320">
    <property type="entry name" value="WD40"/>
    <property type="match status" value="6"/>
</dbReference>
<dbReference type="PANTHER" id="PTHR19847:SF7">
    <property type="entry name" value="DDB1- AND CUL4-ASSOCIATED FACTOR 11"/>
    <property type="match status" value="1"/>
</dbReference>
<comment type="similarity">
    <text evidence="3">Belongs to the WD repeat LEC14B family.</text>
</comment>
<reference evidence="6" key="1">
    <citation type="submission" date="2020-01" db="EMBL/GenBank/DDBJ databases">
        <title>Genome sequence of Kobresia littledalei, the first chromosome-level genome in the family Cyperaceae.</title>
        <authorList>
            <person name="Qu G."/>
        </authorList>
    </citation>
    <scope>NUCLEOTIDE SEQUENCE</scope>
    <source>
        <strain evidence="6">C.B.Clarke</strain>
        <tissue evidence="6">Leaf</tissue>
    </source>
</reference>
<dbReference type="InterPro" id="IPR036322">
    <property type="entry name" value="WD40_repeat_dom_sf"/>
</dbReference>
<dbReference type="OrthoDB" id="63070at2759"/>
<feature type="repeat" description="WD" evidence="4">
    <location>
        <begin position="242"/>
        <end position="275"/>
    </location>
</feature>
<dbReference type="EMBL" id="SWLB01000009">
    <property type="protein sequence ID" value="KAF3334570.1"/>
    <property type="molecule type" value="Genomic_DNA"/>
</dbReference>
<evidence type="ECO:0000313" key="6">
    <source>
        <dbReference type="EMBL" id="KAF3334570.1"/>
    </source>
</evidence>
<organism evidence="6 7">
    <name type="scientific">Carex littledalei</name>
    <dbReference type="NCBI Taxonomy" id="544730"/>
    <lineage>
        <taxon>Eukaryota</taxon>
        <taxon>Viridiplantae</taxon>
        <taxon>Streptophyta</taxon>
        <taxon>Embryophyta</taxon>
        <taxon>Tracheophyta</taxon>
        <taxon>Spermatophyta</taxon>
        <taxon>Magnoliopsida</taxon>
        <taxon>Liliopsida</taxon>
        <taxon>Poales</taxon>
        <taxon>Cyperaceae</taxon>
        <taxon>Cyperoideae</taxon>
        <taxon>Cariceae</taxon>
        <taxon>Carex</taxon>
        <taxon>Carex subgen. Euthyceras</taxon>
    </lineage>
</organism>
<dbReference type="Proteomes" id="UP000623129">
    <property type="component" value="Unassembled WGS sequence"/>
</dbReference>
<comment type="caution">
    <text evidence="6">The sequence shown here is derived from an EMBL/GenBank/DDBJ whole genome shotgun (WGS) entry which is preliminary data.</text>
</comment>
<dbReference type="PRINTS" id="PR00320">
    <property type="entry name" value="GPROTEINBRPT"/>
</dbReference>
<dbReference type="InterPro" id="IPR051859">
    <property type="entry name" value="DCAF"/>
</dbReference>
<proteinExistence type="inferred from homology"/>